<dbReference type="GO" id="GO:0005262">
    <property type="term" value="F:calcium channel activity"/>
    <property type="evidence" value="ECO:0007669"/>
    <property type="project" value="TreeGrafter"/>
</dbReference>
<feature type="transmembrane region" description="Helical" evidence="5">
    <location>
        <begin position="189"/>
        <end position="215"/>
    </location>
</feature>
<evidence type="ECO:0000259" key="6">
    <source>
        <dbReference type="Pfam" id="PF01699"/>
    </source>
</evidence>
<dbReference type="InterPro" id="IPR004837">
    <property type="entry name" value="NaCa_Exmemb"/>
</dbReference>
<dbReference type="STRING" id="402881.Plav_2477"/>
<evidence type="ECO:0000256" key="2">
    <source>
        <dbReference type="ARBA" id="ARBA00022692"/>
    </source>
</evidence>
<reference evidence="7 8" key="1">
    <citation type="journal article" date="2011" name="Stand. Genomic Sci.">
        <title>Complete genome sequence of Parvibaculum lavamentivorans type strain (DS-1(T)).</title>
        <authorList>
            <person name="Schleheck D."/>
            <person name="Weiss M."/>
            <person name="Pitluck S."/>
            <person name="Bruce D."/>
            <person name="Land M.L."/>
            <person name="Han S."/>
            <person name="Saunders E."/>
            <person name="Tapia R."/>
            <person name="Detter C."/>
            <person name="Brettin T."/>
            <person name="Han J."/>
            <person name="Woyke T."/>
            <person name="Goodwin L."/>
            <person name="Pennacchio L."/>
            <person name="Nolan M."/>
            <person name="Cook A.M."/>
            <person name="Kjelleberg S."/>
            <person name="Thomas T."/>
        </authorList>
    </citation>
    <scope>NUCLEOTIDE SEQUENCE [LARGE SCALE GENOMIC DNA]</scope>
    <source>
        <strain evidence="8">DS-1 / DSM 13023 / NCIMB 13966</strain>
    </source>
</reference>
<dbReference type="eggNOG" id="COG0530">
    <property type="taxonomic scope" value="Bacteria"/>
</dbReference>
<feature type="transmembrane region" description="Helical" evidence="5">
    <location>
        <begin position="20"/>
        <end position="38"/>
    </location>
</feature>
<keyword evidence="8" id="KW-1185">Reference proteome</keyword>
<evidence type="ECO:0000313" key="7">
    <source>
        <dbReference type="EMBL" id="ABS64086.1"/>
    </source>
</evidence>
<dbReference type="EMBL" id="CP000774">
    <property type="protein sequence ID" value="ABS64086.1"/>
    <property type="molecule type" value="Genomic_DNA"/>
</dbReference>
<evidence type="ECO:0000256" key="4">
    <source>
        <dbReference type="ARBA" id="ARBA00023136"/>
    </source>
</evidence>
<evidence type="ECO:0000256" key="5">
    <source>
        <dbReference type="SAM" id="Phobius"/>
    </source>
</evidence>
<feature type="transmembrane region" description="Helical" evidence="5">
    <location>
        <begin position="93"/>
        <end position="111"/>
    </location>
</feature>
<dbReference type="PANTHER" id="PTHR10846:SF8">
    <property type="entry name" value="INNER MEMBRANE PROTEIN YRBG"/>
    <property type="match status" value="1"/>
</dbReference>
<feature type="transmembrane region" description="Helical" evidence="5">
    <location>
        <begin position="291"/>
        <end position="309"/>
    </location>
</feature>
<dbReference type="GO" id="GO:0008273">
    <property type="term" value="F:calcium, potassium:sodium antiporter activity"/>
    <property type="evidence" value="ECO:0007669"/>
    <property type="project" value="TreeGrafter"/>
</dbReference>
<feature type="domain" description="Sodium/calcium exchanger membrane region" evidence="6">
    <location>
        <begin position="193"/>
        <end position="333"/>
    </location>
</feature>
<dbReference type="InterPro" id="IPR004481">
    <property type="entry name" value="K/Na/Ca-exchanger"/>
</dbReference>
<dbReference type="Gene3D" id="6.10.280.80">
    <property type="entry name" value="NCX, peripheral helical region"/>
    <property type="match status" value="1"/>
</dbReference>
<dbReference type="Proteomes" id="UP000006377">
    <property type="component" value="Chromosome"/>
</dbReference>
<feature type="transmembrane region" description="Helical" evidence="5">
    <location>
        <begin position="50"/>
        <end position="73"/>
    </location>
</feature>
<dbReference type="GO" id="GO:0005886">
    <property type="term" value="C:plasma membrane"/>
    <property type="evidence" value="ECO:0007669"/>
    <property type="project" value="TreeGrafter"/>
</dbReference>
<dbReference type="PANTHER" id="PTHR10846">
    <property type="entry name" value="SODIUM/POTASSIUM/CALCIUM EXCHANGER"/>
    <property type="match status" value="1"/>
</dbReference>
<dbReference type="InterPro" id="IPR044880">
    <property type="entry name" value="NCX_ion-bd_dom_sf"/>
</dbReference>
<organism evidence="7 8">
    <name type="scientific">Parvibaculum lavamentivorans (strain DS-1 / DSM 13023 / NCIMB 13966)</name>
    <dbReference type="NCBI Taxonomy" id="402881"/>
    <lineage>
        <taxon>Bacteria</taxon>
        <taxon>Pseudomonadati</taxon>
        <taxon>Pseudomonadota</taxon>
        <taxon>Alphaproteobacteria</taxon>
        <taxon>Hyphomicrobiales</taxon>
        <taxon>Parvibaculaceae</taxon>
        <taxon>Parvibaculum</taxon>
    </lineage>
</organism>
<dbReference type="KEGG" id="pla:Plav_2477"/>
<sequence>MRHVGLPVSGRRFREQELTYLFLVVGLVLLLGGAEFLVKGAASLATRLGVSPFLIGLTLVGFGTSAPELVASLEGAFQGYPGIAVGNVVGSNIANILLILGIAGLIFPMTVDRGALKRDGSMMLGAAAIMMGACLYGVLSREVGLGFLALLSVYLIYTYRADRRLQDGTAKLHAGEAEFLTSTGPKTSLLVEIVMALGGLVALVTGASLLVDAAVEIATRHGVSDSVIGLTLVAVGTSLPEVATSVLAAFRRQSDIAIGNVVGSNIFNVLGIAGMVAVVKPVPVPADIAGFDIWVMGAASLLFLVFAWTGSRIGRVEALLLLGGYGAYVTVLLQ</sequence>
<dbReference type="NCBIfam" id="TIGR00367">
    <property type="entry name" value="calcium/sodium antiporter"/>
    <property type="match status" value="1"/>
</dbReference>
<dbReference type="AlphaFoldDB" id="A7HW03"/>
<keyword evidence="4 5" id="KW-0472">Membrane</keyword>
<evidence type="ECO:0000256" key="1">
    <source>
        <dbReference type="ARBA" id="ARBA00004141"/>
    </source>
</evidence>
<dbReference type="GO" id="GO:0006874">
    <property type="term" value="P:intracellular calcium ion homeostasis"/>
    <property type="evidence" value="ECO:0007669"/>
    <property type="project" value="TreeGrafter"/>
</dbReference>
<feature type="domain" description="Sodium/calcium exchanger membrane region" evidence="6">
    <location>
        <begin position="20"/>
        <end position="159"/>
    </location>
</feature>
<name>A7HW03_PARL1</name>
<feature type="transmembrane region" description="Helical" evidence="5">
    <location>
        <begin position="145"/>
        <end position="161"/>
    </location>
</feature>
<dbReference type="HOGENOM" id="CLU_007948_0_3_5"/>
<comment type="subcellular location">
    <subcellularLocation>
        <location evidence="1">Membrane</location>
        <topology evidence="1">Multi-pass membrane protein</topology>
    </subcellularLocation>
</comment>
<feature type="transmembrane region" description="Helical" evidence="5">
    <location>
        <begin position="123"/>
        <end position="139"/>
    </location>
</feature>
<proteinExistence type="predicted"/>
<keyword evidence="2 5" id="KW-0812">Transmembrane</keyword>
<protein>
    <submittedName>
        <fullName evidence="7">Na+/Ca+ antiporter, CaCA family</fullName>
    </submittedName>
</protein>
<accession>A7HW03</accession>
<dbReference type="Pfam" id="PF01699">
    <property type="entry name" value="Na_Ca_ex"/>
    <property type="match status" value="2"/>
</dbReference>
<evidence type="ECO:0000256" key="3">
    <source>
        <dbReference type="ARBA" id="ARBA00022989"/>
    </source>
</evidence>
<evidence type="ECO:0000313" key="8">
    <source>
        <dbReference type="Proteomes" id="UP000006377"/>
    </source>
</evidence>
<feature type="transmembrane region" description="Helical" evidence="5">
    <location>
        <begin position="257"/>
        <end position="279"/>
    </location>
</feature>
<dbReference type="Gene3D" id="1.20.1420.30">
    <property type="entry name" value="NCX, central ion-binding region"/>
    <property type="match status" value="1"/>
</dbReference>
<keyword evidence="3 5" id="KW-1133">Transmembrane helix</keyword>
<gene>
    <name evidence="7" type="ordered locus">Plav_2477</name>
</gene>